<name>A0A8J3DZ25_9HYPH</name>
<dbReference type="PROSITE" id="PS51186">
    <property type="entry name" value="GNAT"/>
    <property type="match status" value="1"/>
</dbReference>
<accession>A0A8J3DZ25</accession>
<evidence type="ECO:0000313" key="5">
    <source>
        <dbReference type="Proteomes" id="UP000630142"/>
    </source>
</evidence>
<keyword evidence="2" id="KW-0012">Acyltransferase</keyword>
<dbReference type="CDD" id="cd04301">
    <property type="entry name" value="NAT_SF"/>
    <property type="match status" value="1"/>
</dbReference>
<keyword evidence="5" id="KW-1185">Reference proteome</keyword>
<dbReference type="Proteomes" id="UP000630142">
    <property type="component" value="Unassembled WGS sequence"/>
</dbReference>
<dbReference type="SUPFAM" id="SSF55729">
    <property type="entry name" value="Acyl-CoA N-acyltransferases (Nat)"/>
    <property type="match status" value="1"/>
</dbReference>
<dbReference type="InterPro" id="IPR016181">
    <property type="entry name" value="Acyl_CoA_acyltransferase"/>
</dbReference>
<feature type="domain" description="N-acetyltransferase" evidence="3">
    <location>
        <begin position="3"/>
        <end position="157"/>
    </location>
</feature>
<dbReference type="AlphaFoldDB" id="A0A8J3DZ25"/>
<proteinExistence type="predicted"/>
<evidence type="ECO:0000256" key="1">
    <source>
        <dbReference type="ARBA" id="ARBA00022679"/>
    </source>
</evidence>
<dbReference type="PANTHER" id="PTHR43877">
    <property type="entry name" value="AMINOALKYLPHOSPHONATE N-ACETYLTRANSFERASE-RELATED-RELATED"/>
    <property type="match status" value="1"/>
</dbReference>
<dbReference type="InterPro" id="IPR050832">
    <property type="entry name" value="Bact_Acetyltransf"/>
</dbReference>
<organism evidence="4 5">
    <name type="scientific">Tianweitania populi</name>
    <dbReference type="NCBI Taxonomy" id="1607949"/>
    <lineage>
        <taxon>Bacteria</taxon>
        <taxon>Pseudomonadati</taxon>
        <taxon>Pseudomonadota</taxon>
        <taxon>Alphaproteobacteria</taxon>
        <taxon>Hyphomicrobiales</taxon>
        <taxon>Phyllobacteriaceae</taxon>
        <taxon>Tianweitania</taxon>
    </lineage>
</organism>
<protein>
    <submittedName>
        <fullName evidence="4">N-acetyltransferase</fullName>
    </submittedName>
</protein>
<dbReference type="GO" id="GO:0016747">
    <property type="term" value="F:acyltransferase activity, transferring groups other than amino-acyl groups"/>
    <property type="evidence" value="ECO:0007669"/>
    <property type="project" value="InterPro"/>
</dbReference>
<evidence type="ECO:0000313" key="4">
    <source>
        <dbReference type="EMBL" id="GHD15429.1"/>
    </source>
</evidence>
<keyword evidence="1" id="KW-0808">Transferase</keyword>
<comment type="caution">
    <text evidence="4">The sequence shown here is derived from an EMBL/GenBank/DDBJ whole genome shotgun (WGS) entry which is preliminary data.</text>
</comment>
<dbReference type="Gene3D" id="3.40.630.30">
    <property type="match status" value="1"/>
</dbReference>
<dbReference type="InterPro" id="IPR000182">
    <property type="entry name" value="GNAT_dom"/>
</dbReference>
<evidence type="ECO:0000256" key="2">
    <source>
        <dbReference type="ARBA" id="ARBA00023315"/>
    </source>
</evidence>
<dbReference type="Pfam" id="PF00583">
    <property type="entry name" value="Acetyltransf_1"/>
    <property type="match status" value="1"/>
</dbReference>
<evidence type="ECO:0000259" key="3">
    <source>
        <dbReference type="PROSITE" id="PS51186"/>
    </source>
</evidence>
<dbReference type="RefSeq" id="WP_189503827.1">
    <property type="nucleotide sequence ID" value="NZ_BMZQ01000002.1"/>
</dbReference>
<gene>
    <name evidence="4" type="ORF">GCM10016234_22290</name>
</gene>
<dbReference type="EMBL" id="BMZQ01000002">
    <property type="protein sequence ID" value="GHD15429.1"/>
    <property type="molecule type" value="Genomic_DNA"/>
</dbReference>
<sequence length="157" mass="17415">MTMEVLPLPATFTDWEGLRLLIRRAFGPMDGVIDPPSSTHLLTADSLAEKARREQAFIAQDGEQLVGCVFLEDRGDHLYLGRYAVDPAFHGRGVGRVLMDAAFAHASALGRPEIELQARIELTDNHAIFKRLGFTEHARTSHAGYTRPTSVTFRKAL</sequence>
<reference evidence="4" key="2">
    <citation type="submission" date="2020-09" db="EMBL/GenBank/DDBJ databases">
        <authorList>
            <person name="Sun Q."/>
            <person name="Kim S."/>
        </authorList>
    </citation>
    <scope>NUCLEOTIDE SEQUENCE</scope>
    <source>
        <strain evidence="4">KCTC 42249</strain>
    </source>
</reference>
<reference evidence="4" key="1">
    <citation type="journal article" date="2014" name="Int. J. Syst. Evol. Microbiol.">
        <title>Complete genome sequence of Corynebacterium casei LMG S-19264T (=DSM 44701T), isolated from a smear-ripened cheese.</title>
        <authorList>
            <consortium name="US DOE Joint Genome Institute (JGI-PGF)"/>
            <person name="Walter F."/>
            <person name="Albersmeier A."/>
            <person name="Kalinowski J."/>
            <person name="Ruckert C."/>
        </authorList>
    </citation>
    <scope>NUCLEOTIDE SEQUENCE</scope>
    <source>
        <strain evidence="4">KCTC 42249</strain>
    </source>
</reference>